<comment type="caution">
    <text evidence="1">The sequence shown here is derived from an EMBL/GenBank/DDBJ whole genome shotgun (WGS) entry which is preliminary data.</text>
</comment>
<protein>
    <submittedName>
        <fullName evidence="1">Uncharacterized protein</fullName>
    </submittedName>
</protein>
<organism evidence="1 2">
    <name type="scientific">Meloidogyne enterolobii</name>
    <name type="common">Root-knot nematode worm</name>
    <name type="synonym">Meloidogyne mayaguensis</name>
    <dbReference type="NCBI Taxonomy" id="390850"/>
    <lineage>
        <taxon>Eukaryota</taxon>
        <taxon>Metazoa</taxon>
        <taxon>Ecdysozoa</taxon>
        <taxon>Nematoda</taxon>
        <taxon>Chromadorea</taxon>
        <taxon>Rhabditida</taxon>
        <taxon>Tylenchina</taxon>
        <taxon>Tylenchomorpha</taxon>
        <taxon>Tylenchoidea</taxon>
        <taxon>Meloidogynidae</taxon>
        <taxon>Meloidogyninae</taxon>
        <taxon>Meloidogyne</taxon>
    </lineage>
</organism>
<name>A0ACB0YL85_MELEN</name>
<evidence type="ECO:0000313" key="2">
    <source>
        <dbReference type="Proteomes" id="UP001497535"/>
    </source>
</evidence>
<reference evidence="1" key="1">
    <citation type="submission" date="2023-11" db="EMBL/GenBank/DDBJ databases">
        <authorList>
            <person name="Poullet M."/>
        </authorList>
    </citation>
    <scope>NUCLEOTIDE SEQUENCE</scope>
    <source>
        <strain evidence="1">E1834</strain>
    </source>
</reference>
<gene>
    <name evidence="1" type="ORF">MENTE1834_LOCUS13775</name>
</gene>
<dbReference type="EMBL" id="CAVMJV010000014">
    <property type="protein sequence ID" value="CAK5052052.1"/>
    <property type="molecule type" value="Genomic_DNA"/>
</dbReference>
<dbReference type="Proteomes" id="UP001497535">
    <property type="component" value="Unassembled WGS sequence"/>
</dbReference>
<sequence length="336" mass="38043">MSTKKKSSGRQSNLFTFFQKTPKTEKSDEITPIHGDSGKDKMVDEAIDDLENIPTKKITTPSNKNSPKIANGTNKPKITTTPLSVKRKLSKTEEKQDVSIILDDDSNSGENVEGFLSCAGSSFTDSPASPQFSFKRRRAIISSDEEEDDDLNKSKSDRKIRKNEDKVDKNLIEVKEVLNDLKRGNDSEKMSISEEKMEQVVPIVDDDSCQLISQEKENKSTVKAHSFIELFSFSNNDGEEIISDQKQQSKSSSNVLKTPKSTKASHEEENKAGDDHFPHLDFEFLKKPRDAQKRKPTDPEYDSRTLFVPPDFLKQQSPGFIFFILLFINLGHQQCW</sequence>
<keyword evidence="2" id="KW-1185">Reference proteome</keyword>
<evidence type="ECO:0000313" key="1">
    <source>
        <dbReference type="EMBL" id="CAK5052052.1"/>
    </source>
</evidence>
<accession>A0ACB0YL85</accession>
<proteinExistence type="predicted"/>